<feature type="domain" description="T6SS Transcription factor RovC-like DNA binding" evidence="2">
    <location>
        <begin position="124"/>
        <end position="214"/>
    </location>
</feature>
<reference evidence="3 4" key="1">
    <citation type="submission" date="2017-08" db="EMBL/GenBank/DDBJ databases">
        <title>Whole Genome Sequence of Sphingobium hydrophobicum C1: Insights into Adaption to the Electronic-waste Contaminated Sediment.</title>
        <authorList>
            <person name="Song D."/>
            <person name="Chen X."/>
            <person name="Xu M."/>
        </authorList>
    </citation>
    <scope>NUCLEOTIDE SEQUENCE [LARGE SCALE GENOMIC DNA]</scope>
    <source>
        <strain evidence="3 4">C1</strain>
    </source>
</reference>
<sequence>MPGRAALPAAASIRARGGCTFAEDPARSAPEARIIWHADLDPGTLRVAAIPTDRADPDGLDLERVAAWLTVVTDPDGYDHAVLSDGRHHIRLDVAQGRLAGETMVHLHYRLHGLGSAEVGILPLRRLLQLQRHRRFSRSLFPRDPWIERGIQLLRVHDALAGGATQREIGAVLFGKARVAEDWNDRSDSLRSRIRRLVREAKTLALGGYRDLMRQQARLPSKPHTHAEHSRSDPA</sequence>
<dbReference type="EMBL" id="CP022745">
    <property type="protein sequence ID" value="ASY43897.1"/>
    <property type="molecule type" value="Genomic_DNA"/>
</dbReference>
<protein>
    <recommendedName>
        <fullName evidence="2">T6SS Transcription factor RovC-like DNA binding domain-containing protein</fullName>
    </recommendedName>
</protein>
<evidence type="ECO:0000259" key="2">
    <source>
        <dbReference type="Pfam" id="PF10074"/>
    </source>
</evidence>
<dbReference type="RefSeq" id="WP_095686829.1">
    <property type="nucleotide sequence ID" value="NZ_CP022745.1"/>
</dbReference>
<dbReference type="InterPro" id="IPR018754">
    <property type="entry name" value="RovC-like_DNA-bd"/>
</dbReference>
<proteinExistence type="predicted"/>
<dbReference type="AlphaFoldDB" id="A0A249MRZ8"/>
<dbReference type="KEGG" id="shyd:CJD35_05100"/>
<feature type="compositionally biased region" description="Basic and acidic residues" evidence="1">
    <location>
        <begin position="225"/>
        <end position="235"/>
    </location>
</feature>
<evidence type="ECO:0000313" key="3">
    <source>
        <dbReference type="EMBL" id="ASY43897.1"/>
    </source>
</evidence>
<evidence type="ECO:0000313" key="4">
    <source>
        <dbReference type="Proteomes" id="UP000217141"/>
    </source>
</evidence>
<dbReference type="Pfam" id="PF10074">
    <property type="entry name" value="RovC_DNA-bd"/>
    <property type="match status" value="1"/>
</dbReference>
<name>A0A249MRZ8_SPHXE</name>
<organism evidence="3 4">
    <name type="scientific">Sphingobium xenophagum</name>
    <dbReference type="NCBI Taxonomy" id="121428"/>
    <lineage>
        <taxon>Bacteria</taxon>
        <taxon>Pseudomonadati</taxon>
        <taxon>Pseudomonadota</taxon>
        <taxon>Alphaproteobacteria</taxon>
        <taxon>Sphingomonadales</taxon>
        <taxon>Sphingomonadaceae</taxon>
        <taxon>Sphingobium</taxon>
    </lineage>
</organism>
<evidence type="ECO:0000256" key="1">
    <source>
        <dbReference type="SAM" id="MobiDB-lite"/>
    </source>
</evidence>
<accession>A0A249MRZ8</accession>
<dbReference type="Proteomes" id="UP000217141">
    <property type="component" value="Chromosome I"/>
</dbReference>
<feature type="region of interest" description="Disordered" evidence="1">
    <location>
        <begin position="215"/>
        <end position="235"/>
    </location>
</feature>
<gene>
    <name evidence="3" type="ORF">CJD35_05100</name>
</gene>